<protein>
    <recommendedName>
        <fullName evidence="5">DUF4229 domain-containing protein</fullName>
    </recommendedName>
</protein>
<accession>A0A0U2XEB1</accession>
<feature type="compositionally biased region" description="Acidic residues" evidence="1">
    <location>
        <begin position="74"/>
        <end position="84"/>
    </location>
</feature>
<evidence type="ECO:0000256" key="1">
    <source>
        <dbReference type="SAM" id="MobiDB-lite"/>
    </source>
</evidence>
<dbReference type="KEGG" id="psul:AU252_14910"/>
<keyword evidence="2" id="KW-1133">Transmembrane helix</keyword>
<organism evidence="3">
    <name type="scientific">Pseudarthrobacter sulfonivorans</name>
    <dbReference type="NCBI Taxonomy" id="121292"/>
    <lineage>
        <taxon>Bacteria</taxon>
        <taxon>Bacillati</taxon>
        <taxon>Actinomycetota</taxon>
        <taxon>Actinomycetes</taxon>
        <taxon>Micrococcales</taxon>
        <taxon>Micrococcaceae</taxon>
        <taxon>Pseudarthrobacter</taxon>
    </lineage>
</organism>
<name>A0A0U2XEB1_9MICC</name>
<feature type="transmembrane region" description="Helical" evidence="2">
    <location>
        <begin position="7"/>
        <end position="24"/>
    </location>
</feature>
<dbReference type="Proteomes" id="UP000065151">
    <property type="component" value="Chromosome"/>
</dbReference>
<evidence type="ECO:0000313" key="3">
    <source>
        <dbReference type="EMBL" id="ALV42274.1"/>
    </source>
</evidence>
<dbReference type="AlphaFoldDB" id="A0A0U2XEB1"/>
<dbReference type="RefSeq" id="WP_058931393.1">
    <property type="nucleotide sequence ID" value="NZ_CP013747.1"/>
</dbReference>
<evidence type="ECO:0000313" key="4">
    <source>
        <dbReference type="Proteomes" id="UP000065151"/>
    </source>
</evidence>
<evidence type="ECO:0008006" key="5">
    <source>
        <dbReference type="Google" id="ProtNLM"/>
    </source>
</evidence>
<sequence>MAFLKYSLIRLALFAPLFVLFMFLKLGAVLSVICAALIAFAVSYLFFQKQRDAAAAAIHGRLSGKAKPLRSESEVADAEAEDSLLDANPDVTIRNSGPKAPETKAPETGTPAPKTPES</sequence>
<dbReference type="EMBL" id="CP013747">
    <property type="protein sequence ID" value="ALV42274.1"/>
    <property type="molecule type" value="Genomic_DNA"/>
</dbReference>
<proteinExistence type="predicted"/>
<feature type="region of interest" description="Disordered" evidence="1">
    <location>
        <begin position="65"/>
        <end position="118"/>
    </location>
</feature>
<evidence type="ECO:0000256" key="2">
    <source>
        <dbReference type="SAM" id="Phobius"/>
    </source>
</evidence>
<dbReference type="Pfam" id="PF14012">
    <property type="entry name" value="DUF4229"/>
    <property type="match status" value="1"/>
</dbReference>
<keyword evidence="2" id="KW-0472">Membrane</keyword>
<dbReference type="InterPro" id="IPR025323">
    <property type="entry name" value="DUF4229"/>
</dbReference>
<gene>
    <name evidence="3" type="ORF">AU252_14910</name>
</gene>
<reference evidence="3 4" key="1">
    <citation type="submission" date="2015-12" db="EMBL/GenBank/DDBJ databases">
        <authorList>
            <person name="Shamseldin A."/>
            <person name="Moawad H."/>
            <person name="Abd El-Rahim W.M."/>
            <person name="Sadowsky M.J."/>
        </authorList>
    </citation>
    <scope>NUCLEOTIDE SEQUENCE [LARGE SCALE GENOMIC DNA]</scope>
    <source>
        <strain evidence="3 4">Ar51</strain>
    </source>
</reference>
<feature type="transmembrane region" description="Helical" evidence="2">
    <location>
        <begin position="30"/>
        <end position="47"/>
    </location>
</feature>
<keyword evidence="2" id="KW-0812">Transmembrane</keyword>